<comment type="caution">
    <text evidence="3">The sequence shown here is derived from an EMBL/GenBank/DDBJ whole genome shotgun (WGS) entry which is preliminary data.</text>
</comment>
<evidence type="ECO:0000313" key="3">
    <source>
        <dbReference type="EMBL" id="KAK4447949.1"/>
    </source>
</evidence>
<reference evidence="3" key="2">
    <citation type="submission" date="2023-05" db="EMBL/GenBank/DDBJ databases">
        <authorList>
            <consortium name="Lawrence Berkeley National Laboratory"/>
            <person name="Steindorff A."/>
            <person name="Hensen N."/>
            <person name="Bonometti L."/>
            <person name="Westerberg I."/>
            <person name="Brannstrom I.O."/>
            <person name="Guillou S."/>
            <person name="Cros-Aarteil S."/>
            <person name="Calhoun S."/>
            <person name="Haridas S."/>
            <person name="Kuo A."/>
            <person name="Mondo S."/>
            <person name="Pangilinan J."/>
            <person name="Riley R."/>
            <person name="Labutti K."/>
            <person name="Andreopoulos B."/>
            <person name="Lipzen A."/>
            <person name="Chen C."/>
            <person name="Yanf M."/>
            <person name="Daum C."/>
            <person name="Ng V."/>
            <person name="Clum A."/>
            <person name="Ohm R."/>
            <person name="Martin F."/>
            <person name="Silar P."/>
            <person name="Natvig D."/>
            <person name="Lalanne C."/>
            <person name="Gautier V."/>
            <person name="Ament-Velasquez S.L."/>
            <person name="Kruys A."/>
            <person name="Hutchinson M.I."/>
            <person name="Powell A.J."/>
            <person name="Barry K."/>
            <person name="Miller A.N."/>
            <person name="Grigoriev I.V."/>
            <person name="Debuchy R."/>
            <person name="Gladieux P."/>
            <person name="Thoren M.H."/>
            <person name="Johannesson H."/>
        </authorList>
    </citation>
    <scope>NUCLEOTIDE SEQUENCE</scope>
    <source>
        <strain evidence="3">PSN243</strain>
    </source>
</reference>
<feature type="region of interest" description="Disordered" evidence="1">
    <location>
        <begin position="111"/>
        <end position="175"/>
    </location>
</feature>
<feature type="compositionally biased region" description="Basic and acidic residues" evidence="1">
    <location>
        <begin position="150"/>
        <end position="159"/>
    </location>
</feature>
<sequence length="229" mass="25843">MCVIVYSRCPGCFGLIQIATQVNTRVYRAKHGQGPLKMRHYLPCPDFEEVGVENLVSPLRFEGELPVIKEHNCLALYGDAKIIKDWGDGDKIELYNHLRARREQLLRDAWEIDEAEDPDNDGGEDVAEDEEMASDEEEADINGPDGSANEIDHQDEDSGAKVQESDLAPAKSVRVDHWTADEDEKLWELASLVPKLGFSETSQRMGDRTENACRSRMSRLRALKRTANK</sequence>
<feature type="compositionally biased region" description="Acidic residues" evidence="1">
    <location>
        <begin position="111"/>
        <end position="140"/>
    </location>
</feature>
<accession>A0AAV9GGN9</accession>
<dbReference type="PROSITE" id="PS51294">
    <property type="entry name" value="HTH_MYB"/>
    <property type="match status" value="1"/>
</dbReference>
<reference evidence="3" key="1">
    <citation type="journal article" date="2023" name="Mol. Phylogenet. Evol.">
        <title>Genome-scale phylogeny and comparative genomics of the fungal order Sordariales.</title>
        <authorList>
            <person name="Hensen N."/>
            <person name="Bonometti L."/>
            <person name="Westerberg I."/>
            <person name="Brannstrom I.O."/>
            <person name="Guillou S."/>
            <person name="Cros-Aarteil S."/>
            <person name="Calhoun S."/>
            <person name="Haridas S."/>
            <person name="Kuo A."/>
            <person name="Mondo S."/>
            <person name="Pangilinan J."/>
            <person name="Riley R."/>
            <person name="LaButti K."/>
            <person name="Andreopoulos B."/>
            <person name="Lipzen A."/>
            <person name="Chen C."/>
            <person name="Yan M."/>
            <person name="Daum C."/>
            <person name="Ng V."/>
            <person name="Clum A."/>
            <person name="Steindorff A."/>
            <person name="Ohm R.A."/>
            <person name="Martin F."/>
            <person name="Silar P."/>
            <person name="Natvig D.O."/>
            <person name="Lalanne C."/>
            <person name="Gautier V."/>
            <person name="Ament-Velasquez S.L."/>
            <person name="Kruys A."/>
            <person name="Hutchinson M.I."/>
            <person name="Powell A.J."/>
            <person name="Barry K."/>
            <person name="Miller A.N."/>
            <person name="Grigoriev I.V."/>
            <person name="Debuchy R."/>
            <person name="Gladieux P."/>
            <person name="Hiltunen Thoren M."/>
            <person name="Johannesson H."/>
        </authorList>
    </citation>
    <scope>NUCLEOTIDE SEQUENCE</scope>
    <source>
        <strain evidence="3">PSN243</strain>
    </source>
</reference>
<gene>
    <name evidence="3" type="ORF">QBC34DRAFT_426902</name>
</gene>
<evidence type="ECO:0000259" key="2">
    <source>
        <dbReference type="PROSITE" id="PS51294"/>
    </source>
</evidence>
<dbReference type="SUPFAM" id="SSF46689">
    <property type="entry name" value="Homeodomain-like"/>
    <property type="match status" value="1"/>
</dbReference>
<name>A0AAV9GGN9_9PEZI</name>
<protein>
    <recommendedName>
        <fullName evidence="2">HTH myb-type domain-containing protein</fullName>
    </recommendedName>
</protein>
<dbReference type="EMBL" id="MU865946">
    <property type="protein sequence ID" value="KAK4447949.1"/>
    <property type="molecule type" value="Genomic_DNA"/>
</dbReference>
<dbReference type="CDD" id="cd00167">
    <property type="entry name" value="SANT"/>
    <property type="match status" value="1"/>
</dbReference>
<keyword evidence="4" id="KW-1185">Reference proteome</keyword>
<dbReference type="Proteomes" id="UP001321760">
    <property type="component" value="Unassembled WGS sequence"/>
</dbReference>
<dbReference type="InterPro" id="IPR001005">
    <property type="entry name" value="SANT/Myb"/>
</dbReference>
<proteinExistence type="predicted"/>
<feature type="domain" description="HTH myb-type" evidence="2">
    <location>
        <begin position="170"/>
        <end position="225"/>
    </location>
</feature>
<evidence type="ECO:0000313" key="4">
    <source>
        <dbReference type="Proteomes" id="UP001321760"/>
    </source>
</evidence>
<evidence type="ECO:0000256" key="1">
    <source>
        <dbReference type="SAM" id="MobiDB-lite"/>
    </source>
</evidence>
<dbReference type="AlphaFoldDB" id="A0AAV9GGN9"/>
<dbReference type="Gene3D" id="1.10.10.60">
    <property type="entry name" value="Homeodomain-like"/>
    <property type="match status" value="1"/>
</dbReference>
<dbReference type="InterPro" id="IPR017930">
    <property type="entry name" value="Myb_dom"/>
</dbReference>
<organism evidence="3 4">
    <name type="scientific">Podospora aff. communis PSN243</name>
    <dbReference type="NCBI Taxonomy" id="3040156"/>
    <lineage>
        <taxon>Eukaryota</taxon>
        <taxon>Fungi</taxon>
        <taxon>Dikarya</taxon>
        <taxon>Ascomycota</taxon>
        <taxon>Pezizomycotina</taxon>
        <taxon>Sordariomycetes</taxon>
        <taxon>Sordariomycetidae</taxon>
        <taxon>Sordariales</taxon>
        <taxon>Podosporaceae</taxon>
        <taxon>Podospora</taxon>
    </lineage>
</organism>
<dbReference type="InterPro" id="IPR009057">
    <property type="entry name" value="Homeodomain-like_sf"/>
</dbReference>